<evidence type="ECO:0000313" key="2">
    <source>
        <dbReference type="EMBL" id="KAK6776251.1"/>
    </source>
</evidence>
<dbReference type="AlphaFoldDB" id="A0AAN8T0F8"/>
<dbReference type="Pfam" id="PF00078">
    <property type="entry name" value="RVT_1"/>
    <property type="match status" value="1"/>
</dbReference>
<evidence type="ECO:0000259" key="1">
    <source>
        <dbReference type="PROSITE" id="PS50878"/>
    </source>
</evidence>
<dbReference type="InterPro" id="IPR052343">
    <property type="entry name" value="Retrotransposon-Effector_Assoc"/>
</dbReference>
<accession>A0AAN8T0F8</accession>
<proteinExistence type="predicted"/>
<dbReference type="EMBL" id="JBANQN010000011">
    <property type="protein sequence ID" value="KAK6776251.1"/>
    <property type="molecule type" value="Genomic_DNA"/>
</dbReference>
<sequence length="174" mass="20678">MIWRLISNNWFSILVNGQSYSFFKSSRGLKQRDPFSPTLFIIVAEVLTRDLNKLHNDEMFKGYIMPKWSPQINHISYADDTILFCSGEKTFIKKMMMVLREYEKTSRQMINLNKSFFYLHDNTPLIVAIRLRKITGIRQRSFPFTYLGCPVYYGRKKCSYFAELVKNIQRRISS</sequence>
<dbReference type="PROSITE" id="PS50878">
    <property type="entry name" value="RT_POL"/>
    <property type="match status" value="1"/>
</dbReference>
<dbReference type="PANTHER" id="PTHR46890:SF48">
    <property type="entry name" value="RNA-DIRECTED DNA POLYMERASE"/>
    <property type="match status" value="1"/>
</dbReference>
<protein>
    <recommendedName>
        <fullName evidence="1">Reverse transcriptase domain-containing protein</fullName>
    </recommendedName>
</protein>
<name>A0AAN8T0F8_SOLBU</name>
<comment type="caution">
    <text evidence="2">The sequence shown here is derived from an EMBL/GenBank/DDBJ whole genome shotgun (WGS) entry which is preliminary data.</text>
</comment>
<feature type="domain" description="Reverse transcriptase" evidence="1">
    <location>
        <begin position="1"/>
        <end position="151"/>
    </location>
</feature>
<dbReference type="Proteomes" id="UP001371456">
    <property type="component" value="Unassembled WGS sequence"/>
</dbReference>
<dbReference type="PANTHER" id="PTHR46890">
    <property type="entry name" value="NON-LTR RETROLELEMENT REVERSE TRANSCRIPTASE-LIKE PROTEIN-RELATED"/>
    <property type="match status" value="1"/>
</dbReference>
<gene>
    <name evidence="2" type="ORF">RDI58_027252</name>
</gene>
<evidence type="ECO:0000313" key="3">
    <source>
        <dbReference type="Proteomes" id="UP001371456"/>
    </source>
</evidence>
<organism evidence="2 3">
    <name type="scientific">Solanum bulbocastanum</name>
    <name type="common">Wild potato</name>
    <dbReference type="NCBI Taxonomy" id="147425"/>
    <lineage>
        <taxon>Eukaryota</taxon>
        <taxon>Viridiplantae</taxon>
        <taxon>Streptophyta</taxon>
        <taxon>Embryophyta</taxon>
        <taxon>Tracheophyta</taxon>
        <taxon>Spermatophyta</taxon>
        <taxon>Magnoliopsida</taxon>
        <taxon>eudicotyledons</taxon>
        <taxon>Gunneridae</taxon>
        <taxon>Pentapetalae</taxon>
        <taxon>asterids</taxon>
        <taxon>lamiids</taxon>
        <taxon>Solanales</taxon>
        <taxon>Solanaceae</taxon>
        <taxon>Solanoideae</taxon>
        <taxon>Solaneae</taxon>
        <taxon>Solanum</taxon>
    </lineage>
</organism>
<keyword evidence="3" id="KW-1185">Reference proteome</keyword>
<reference evidence="2 3" key="1">
    <citation type="submission" date="2024-02" db="EMBL/GenBank/DDBJ databases">
        <title>de novo genome assembly of Solanum bulbocastanum strain 11H21.</title>
        <authorList>
            <person name="Hosaka A.J."/>
        </authorList>
    </citation>
    <scope>NUCLEOTIDE SEQUENCE [LARGE SCALE GENOMIC DNA]</scope>
    <source>
        <tissue evidence="2">Young leaves</tissue>
    </source>
</reference>
<dbReference type="InterPro" id="IPR000477">
    <property type="entry name" value="RT_dom"/>
</dbReference>